<evidence type="ECO:0000259" key="2">
    <source>
        <dbReference type="Pfam" id="PF02721"/>
    </source>
</evidence>
<dbReference type="Proteomes" id="UP000187203">
    <property type="component" value="Unassembled WGS sequence"/>
</dbReference>
<proteinExistence type="predicted"/>
<dbReference type="EMBL" id="AWUE01016572">
    <property type="protein sequence ID" value="OMO90310.1"/>
    <property type="molecule type" value="Genomic_DNA"/>
</dbReference>
<sequence length="452" mass="50887">MVPLFHASLAELTPGIKAYIIARIARFWNTVLPASTVAVSIEMVLADDKGNAIHAIIPKEAMHHLRGKFAEGEVYKIVRFQVYDRKTSYKCVPGHNVLYFSSSTEFQKIITCGCWDKFPRYCFNFATINEIRARNEREPVLTDAVGLLTTIAPVTRVFVPSRGEDVDERDIYVTLSRISFWENHIHRLDVDALLAMELKPVLAITATTVREYLGKKTLWTTSGILVYVDLDIPQTRDLKEMYKDDKVGVQLHTAEEVDSCHGSTQADQDVAIDRLFYFTPNELRGQRFRVEARVIEVDTTNGWYYECCNKDCNLKAHEEKGGFRCTDHDSRFVMRLSLIIKDVTGSIQVTVFGNLAENLIGVQLTNTMVYGYFVKACKDDLSSSLKGKEPVGVDKQSNPIPITSSNAKYIPVIPPKLAAKLAETHLSPGSPRMPPESSAEDSPAKRIKHSHR</sequence>
<organism evidence="4 5">
    <name type="scientific">Corchorus olitorius</name>
    <dbReference type="NCBI Taxonomy" id="93759"/>
    <lineage>
        <taxon>Eukaryota</taxon>
        <taxon>Viridiplantae</taxon>
        <taxon>Streptophyta</taxon>
        <taxon>Embryophyta</taxon>
        <taxon>Tracheophyta</taxon>
        <taxon>Spermatophyta</taxon>
        <taxon>Magnoliopsida</taxon>
        <taxon>eudicotyledons</taxon>
        <taxon>Gunneridae</taxon>
        <taxon>Pentapetalae</taxon>
        <taxon>rosids</taxon>
        <taxon>malvids</taxon>
        <taxon>Malvales</taxon>
        <taxon>Malvaceae</taxon>
        <taxon>Grewioideae</taxon>
        <taxon>Apeibeae</taxon>
        <taxon>Corchorus</taxon>
    </lineage>
</organism>
<evidence type="ECO:0000313" key="4">
    <source>
        <dbReference type="EMBL" id="OMO90310.1"/>
    </source>
</evidence>
<dbReference type="AlphaFoldDB" id="A0A1R3J682"/>
<comment type="caution">
    <text evidence="4">The sequence shown here is derived from an EMBL/GenBank/DDBJ whole genome shotgun (WGS) entry which is preliminary data.</text>
</comment>
<feature type="region of interest" description="Disordered" evidence="1">
    <location>
        <begin position="421"/>
        <end position="452"/>
    </location>
</feature>
<name>A0A1R3J682_9ROSI</name>
<reference evidence="5" key="1">
    <citation type="submission" date="2013-09" db="EMBL/GenBank/DDBJ databases">
        <title>Corchorus olitorius genome sequencing.</title>
        <authorList>
            <person name="Alam M."/>
            <person name="Haque M.S."/>
            <person name="Islam M.S."/>
            <person name="Emdad E.M."/>
            <person name="Islam M.M."/>
            <person name="Ahmed B."/>
            <person name="Halim A."/>
            <person name="Hossen Q.M.M."/>
            <person name="Hossain M.Z."/>
            <person name="Ahmed R."/>
            <person name="Khan M.M."/>
            <person name="Islam R."/>
            <person name="Rashid M.M."/>
            <person name="Khan S.A."/>
            <person name="Rahman M.S."/>
            <person name="Alam M."/>
            <person name="Yahiya A.S."/>
            <person name="Khan M.S."/>
            <person name="Azam M.S."/>
            <person name="Haque T."/>
            <person name="Lashkar M.Z.H."/>
            <person name="Akhand A.I."/>
            <person name="Morshed G."/>
            <person name="Roy S."/>
            <person name="Uddin K.S."/>
            <person name="Rabeya T."/>
            <person name="Hossain A.S."/>
            <person name="Chowdhury A."/>
            <person name="Snigdha A.R."/>
            <person name="Mortoza M.S."/>
            <person name="Matin S.A."/>
            <person name="Hoque S.M.E."/>
            <person name="Islam M.K."/>
            <person name="Roy D.K."/>
            <person name="Haider R."/>
            <person name="Moosa M.M."/>
            <person name="Elias S.M."/>
            <person name="Hasan A.M."/>
            <person name="Jahan S."/>
            <person name="Shafiuddin M."/>
            <person name="Mahmood N."/>
            <person name="Shommy N.S."/>
        </authorList>
    </citation>
    <scope>NUCLEOTIDE SEQUENCE [LARGE SCALE GENOMIC DNA]</scope>
    <source>
        <strain evidence="5">cv. O-4</strain>
    </source>
</reference>
<dbReference type="InterPro" id="IPR003871">
    <property type="entry name" value="RFA1B/D_OB_1st"/>
</dbReference>
<dbReference type="CDD" id="cd04480">
    <property type="entry name" value="RPA1_DBD_A_like"/>
    <property type="match status" value="1"/>
</dbReference>
<dbReference type="SUPFAM" id="SSF50249">
    <property type="entry name" value="Nucleic acid-binding proteins"/>
    <property type="match status" value="3"/>
</dbReference>
<dbReference type="PANTHER" id="PTHR47165">
    <property type="entry name" value="OS03G0429900 PROTEIN"/>
    <property type="match status" value="1"/>
</dbReference>
<dbReference type="PANTHER" id="PTHR47165:SF4">
    <property type="entry name" value="OS03G0429900 PROTEIN"/>
    <property type="match status" value="1"/>
</dbReference>
<evidence type="ECO:0000256" key="1">
    <source>
        <dbReference type="SAM" id="MobiDB-lite"/>
    </source>
</evidence>
<protein>
    <submittedName>
        <fullName evidence="4">Nucleic acid-binding protein</fullName>
    </submittedName>
</protein>
<dbReference type="InterPro" id="IPR012340">
    <property type="entry name" value="NA-bd_OB-fold"/>
</dbReference>
<evidence type="ECO:0000313" key="5">
    <source>
        <dbReference type="Proteomes" id="UP000187203"/>
    </source>
</evidence>
<dbReference type="STRING" id="93759.A0A1R3J682"/>
<dbReference type="Pfam" id="PF08646">
    <property type="entry name" value="Rep_fac-A_C"/>
    <property type="match status" value="1"/>
</dbReference>
<dbReference type="Pfam" id="PF02721">
    <property type="entry name" value="DUF223"/>
    <property type="match status" value="1"/>
</dbReference>
<dbReference type="OrthoDB" id="1931061at2759"/>
<gene>
    <name evidence="4" type="ORF">COLO4_19265</name>
</gene>
<dbReference type="InterPro" id="IPR013955">
    <property type="entry name" value="Rep_factor-A_C"/>
</dbReference>
<dbReference type="Gene3D" id="2.40.50.140">
    <property type="entry name" value="Nucleic acid-binding proteins"/>
    <property type="match status" value="3"/>
</dbReference>
<evidence type="ECO:0000259" key="3">
    <source>
        <dbReference type="Pfam" id="PF08646"/>
    </source>
</evidence>
<feature type="domain" description="Replication protein A 70 kDa DNA-binding subunit B/D first OB fold" evidence="2">
    <location>
        <begin position="6"/>
        <end position="107"/>
    </location>
</feature>
<accession>A0A1R3J682</accession>
<keyword evidence="5" id="KW-1185">Reference proteome</keyword>
<feature type="domain" description="Replication factor A C-terminal" evidence="3">
    <location>
        <begin position="288"/>
        <end position="365"/>
    </location>
</feature>